<proteinExistence type="inferred from homology"/>
<feature type="binding site" evidence="6">
    <location>
        <position position="149"/>
    </location>
    <ligand>
        <name>Mg(2+)</name>
        <dbReference type="ChEBI" id="CHEBI:18420"/>
        <label>1</label>
    </ligand>
</feature>
<feature type="site" description="Important for catalytic activity" evidence="7">
    <location>
        <position position="218"/>
    </location>
</feature>
<dbReference type="NCBIfam" id="TIGR00633">
    <property type="entry name" value="xth"/>
    <property type="match status" value="1"/>
</dbReference>
<comment type="cofactor">
    <cofactor evidence="6">
        <name>Mg(2+)</name>
        <dbReference type="ChEBI" id="CHEBI:18420"/>
    </cofactor>
    <cofactor evidence="6">
        <name>Mn(2+)</name>
        <dbReference type="ChEBI" id="CHEBI:29035"/>
    </cofactor>
    <text evidence="6">Probably binds two magnesium or manganese ions per subunit.</text>
</comment>
<dbReference type="RefSeq" id="WP_094544187.1">
    <property type="nucleotide sequence ID" value="NZ_JBBGZF010000003.1"/>
</dbReference>
<dbReference type="GO" id="GO:0008311">
    <property type="term" value="F:double-stranded DNA 3'-5' DNA exonuclease activity"/>
    <property type="evidence" value="ECO:0007669"/>
    <property type="project" value="UniProtKB-EC"/>
</dbReference>
<dbReference type="SUPFAM" id="SSF56219">
    <property type="entry name" value="DNase I-like"/>
    <property type="match status" value="1"/>
</dbReference>
<dbReference type="InterPro" id="IPR037493">
    <property type="entry name" value="ExoIII-like"/>
</dbReference>
<dbReference type="NCBIfam" id="TIGR00195">
    <property type="entry name" value="exoDNase_III"/>
    <property type="match status" value="1"/>
</dbReference>
<dbReference type="STRING" id="419475.A8A54_22245"/>
<feature type="site" description="Interaction with DNA substrate" evidence="7">
    <location>
        <position position="248"/>
    </location>
</feature>
<gene>
    <name evidence="9" type="ORF">CEV34_3581</name>
</gene>
<comment type="similarity">
    <text evidence="1">Belongs to the DNA repair enzymes AP/ExoA family.</text>
</comment>
<dbReference type="Gene3D" id="3.60.10.10">
    <property type="entry name" value="Endonuclease/exonuclease/phosphatase"/>
    <property type="match status" value="1"/>
</dbReference>
<dbReference type="GO" id="GO:0003677">
    <property type="term" value="F:DNA binding"/>
    <property type="evidence" value="ECO:0007669"/>
    <property type="project" value="InterPro"/>
</dbReference>
<evidence type="ECO:0000256" key="2">
    <source>
        <dbReference type="ARBA" id="ARBA00022723"/>
    </source>
</evidence>
<organism evidence="9 10">
    <name type="scientific">Brucella pseudogrignonensis</name>
    <dbReference type="NCBI Taxonomy" id="419475"/>
    <lineage>
        <taxon>Bacteria</taxon>
        <taxon>Pseudomonadati</taxon>
        <taxon>Pseudomonadota</taxon>
        <taxon>Alphaproteobacteria</taxon>
        <taxon>Hyphomicrobiales</taxon>
        <taxon>Brucellaceae</taxon>
        <taxon>Brucella/Ochrobactrum group</taxon>
        <taxon>Brucella</taxon>
    </lineage>
</organism>
<dbReference type="InterPro" id="IPR020847">
    <property type="entry name" value="AP_endonuclease_F1_BS"/>
</dbReference>
<dbReference type="PANTHER" id="PTHR43250">
    <property type="entry name" value="EXODEOXYRIBONUCLEASE III"/>
    <property type="match status" value="1"/>
</dbReference>
<evidence type="ECO:0000256" key="7">
    <source>
        <dbReference type="PIRSR" id="PIRSR604808-3"/>
    </source>
</evidence>
<dbReference type="InterPro" id="IPR004808">
    <property type="entry name" value="AP_endonuc_1"/>
</dbReference>
<feature type="binding site" evidence="6">
    <location>
        <position position="34"/>
    </location>
    <ligand>
        <name>Mg(2+)</name>
        <dbReference type="ChEBI" id="CHEBI:18420"/>
        <label>1</label>
    </ligand>
</feature>
<evidence type="ECO:0000256" key="4">
    <source>
        <dbReference type="ARBA" id="ARBA00022842"/>
    </source>
</evidence>
<dbReference type="AlphaFoldDB" id="A0A256G8X4"/>
<feature type="binding site" evidence="6">
    <location>
        <position position="247"/>
    </location>
    <ligand>
        <name>Mg(2+)</name>
        <dbReference type="ChEBI" id="CHEBI:18420"/>
        <label>1</label>
    </ligand>
</feature>
<dbReference type="EC" id="3.1.11.2" evidence="9"/>
<dbReference type="PROSITE" id="PS00726">
    <property type="entry name" value="AP_NUCLEASE_F1_1"/>
    <property type="match status" value="1"/>
</dbReference>
<dbReference type="InterPro" id="IPR036691">
    <property type="entry name" value="Endo/exonu/phosph_ase_sf"/>
</dbReference>
<evidence type="ECO:0000313" key="10">
    <source>
        <dbReference type="Proteomes" id="UP000216188"/>
    </source>
</evidence>
<dbReference type="GO" id="GO:0004519">
    <property type="term" value="F:endonuclease activity"/>
    <property type="evidence" value="ECO:0007669"/>
    <property type="project" value="InterPro"/>
</dbReference>
<evidence type="ECO:0000256" key="3">
    <source>
        <dbReference type="ARBA" id="ARBA00022801"/>
    </source>
</evidence>
<sequence length="263" mass="29795">MKIATYNVNGVNGRLEGLIRWLQKDRPDIVGLQELKTVNEKFPFEKLESIGYGSVWHGEKGFNGVAILARDTTPVLTRVGLPGPNPDPHSRYIEAAVAGILIGCLYLPNGNPVASRNFDYKLDWYRRFNAHAEQLLALSVPTVLLGDFNTIPTDRDVYAPQRWRGDALFRPEVRKAYADLLTQGWTDALRHLHPEETLYSFWKYWRNAFERNAGLRIDHILVDPTLAGTLRSAEVRRAPRGWNHASDHAPVMIEVDAAMQAIK</sequence>
<keyword evidence="4 6" id="KW-0460">Magnesium</keyword>
<evidence type="ECO:0000256" key="5">
    <source>
        <dbReference type="PIRSR" id="PIRSR604808-1"/>
    </source>
</evidence>
<dbReference type="PROSITE" id="PS51435">
    <property type="entry name" value="AP_NUCLEASE_F1_4"/>
    <property type="match status" value="1"/>
</dbReference>
<dbReference type="EMBL" id="NNRM01000039">
    <property type="protein sequence ID" value="OYR23577.1"/>
    <property type="molecule type" value="Genomic_DNA"/>
</dbReference>
<feature type="domain" description="Endonuclease/exonuclease/phosphatase" evidence="8">
    <location>
        <begin position="4"/>
        <end position="248"/>
    </location>
</feature>
<evidence type="ECO:0000313" key="9">
    <source>
        <dbReference type="EMBL" id="OYR23577.1"/>
    </source>
</evidence>
<feature type="binding site" evidence="6">
    <location>
        <position position="147"/>
    </location>
    <ligand>
        <name>Mg(2+)</name>
        <dbReference type="ChEBI" id="CHEBI:18420"/>
        <label>1</label>
    </ligand>
</feature>
<evidence type="ECO:0000256" key="1">
    <source>
        <dbReference type="ARBA" id="ARBA00007092"/>
    </source>
</evidence>
<comment type="caution">
    <text evidence="9">The sequence shown here is derived from an EMBL/GenBank/DDBJ whole genome shotgun (WGS) entry which is preliminary data.</text>
</comment>
<dbReference type="PANTHER" id="PTHR43250:SF1">
    <property type="entry name" value="EXODEOXYRIBONUCLEASE III"/>
    <property type="match status" value="1"/>
</dbReference>
<dbReference type="InterPro" id="IPR005135">
    <property type="entry name" value="Endo/exonuclease/phosphatase"/>
</dbReference>
<dbReference type="GO" id="GO:0006281">
    <property type="term" value="P:DNA repair"/>
    <property type="evidence" value="ECO:0007669"/>
    <property type="project" value="InterPro"/>
</dbReference>
<reference evidence="9 10" key="1">
    <citation type="submission" date="2017-07" db="EMBL/GenBank/DDBJ databases">
        <title>Phylogenetic study on the rhizospheric bacterium Ochrobactrum sp. A44.</title>
        <authorList>
            <person name="Krzyzanowska D.M."/>
            <person name="Ossowicki A."/>
            <person name="Rajewska M."/>
            <person name="Maciag T."/>
            <person name="Kaczynski Z."/>
            <person name="Czerwicka M."/>
            <person name="Jafra S."/>
        </authorList>
    </citation>
    <scope>NUCLEOTIDE SEQUENCE [LARGE SCALE GENOMIC DNA]</scope>
    <source>
        <strain evidence="9 10">CCUG 30717</strain>
    </source>
</reference>
<keyword evidence="10" id="KW-1185">Reference proteome</keyword>
<dbReference type="CDD" id="cd09086">
    <property type="entry name" value="ExoIII-like_AP-endo"/>
    <property type="match status" value="1"/>
</dbReference>
<name>A0A256G8X4_9HYPH</name>
<feature type="active site" description="Proton acceptor" evidence="5">
    <location>
        <position position="248"/>
    </location>
</feature>
<dbReference type="Proteomes" id="UP000216188">
    <property type="component" value="Unassembled WGS sequence"/>
</dbReference>
<protein>
    <submittedName>
        <fullName evidence="9">Exodeoxyribonuclease III</fullName>
        <ecNumber evidence="9">3.1.11.2</ecNumber>
    </submittedName>
</protein>
<feature type="binding site" evidence="6">
    <location>
        <position position="248"/>
    </location>
    <ligand>
        <name>Mg(2+)</name>
        <dbReference type="ChEBI" id="CHEBI:18420"/>
        <label>1</label>
    </ligand>
</feature>
<keyword evidence="6" id="KW-0464">Manganese</keyword>
<feature type="active site" description="Proton donor/acceptor" evidence="5">
    <location>
        <position position="147"/>
    </location>
</feature>
<keyword evidence="2 6" id="KW-0479">Metal-binding</keyword>
<evidence type="ECO:0000259" key="8">
    <source>
        <dbReference type="Pfam" id="PF03372"/>
    </source>
</evidence>
<dbReference type="GO" id="GO:0046872">
    <property type="term" value="F:metal ion binding"/>
    <property type="evidence" value="ECO:0007669"/>
    <property type="project" value="UniProtKB-KW"/>
</dbReference>
<feature type="binding site" evidence="6">
    <location>
        <position position="7"/>
    </location>
    <ligand>
        <name>Mg(2+)</name>
        <dbReference type="ChEBI" id="CHEBI:18420"/>
        <label>1</label>
    </ligand>
</feature>
<evidence type="ECO:0000256" key="6">
    <source>
        <dbReference type="PIRSR" id="PIRSR604808-2"/>
    </source>
</evidence>
<accession>A0A256G8X4</accession>
<feature type="site" description="Transition state stabilizer" evidence="7">
    <location>
        <position position="149"/>
    </location>
</feature>
<keyword evidence="3 9" id="KW-0378">Hydrolase</keyword>
<dbReference type="Pfam" id="PF03372">
    <property type="entry name" value="Exo_endo_phos"/>
    <property type="match status" value="1"/>
</dbReference>
<feature type="active site" evidence="5">
    <location>
        <position position="106"/>
    </location>
</feature>